<dbReference type="PANTHER" id="PTHR40943">
    <property type="entry name" value="CYTOPLASMIC PROTEIN-RELATED"/>
    <property type="match status" value="1"/>
</dbReference>
<dbReference type="InterPro" id="IPR011051">
    <property type="entry name" value="RmlC_Cupin_sf"/>
</dbReference>
<dbReference type="InterPro" id="IPR008579">
    <property type="entry name" value="UGlyAH_Cupin_dom"/>
</dbReference>
<name>A0ABW6WPV0_9ACTN</name>
<dbReference type="InterPro" id="IPR014710">
    <property type="entry name" value="RmlC-like_jellyroll"/>
</dbReference>
<gene>
    <name evidence="2" type="ORF">ACFY35_38275</name>
</gene>
<dbReference type="EMBL" id="JBIAZU010000007">
    <property type="protein sequence ID" value="MFF5295317.1"/>
    <property type="molecule type" value="Genomic_DNA"/>
</dbReference>
<evidence type="ECO:0000313" key="2">
    <source>
        <dbReference type="EMBL" id="MFF5295317.1"/>
    </source>
</evidence>
<dbReference type="PANTHER" id="PTHR40943:SF1">
    <property type="entry name" value="CYTOPLASMIC PROTEIN"/>
    <property type="match status" value="1"/>
</dbReference>
<accession>A0ABW6WPV0</accession>
<dbReference type="SUPFAM" id="SSF51182">
    <property type="entry name" value="RmlC-like cupins"/>
    <property type="match status" value="1"/>
</dbReference>
<dbReference type="Proteomes" id="UP001602245">
    <property type="component" value="Unassembled WGS sequence"/>
</dbReference>
<dbReference type="Pfam" id="PF05899">
    <property type="entry name" value="Cupin_3"/>
    <property type="match status" value="1"/>
</dbReference>
<dbReference type="RefSeq" id="WP_020510965.1">
    <property type="nucleotide sequence ID" value="NZ_JBIAZU010000007.1"/>
</dbReference>
<comment type="caution">
    <text evidence="2">The sequence shown here is derived from an EMBL/GenBank/DDBJ whole genome shotgun (WGS) entry which is preliminary data.</text>
</comment>
<dbReference type="Gene3D" id="2.60.120.10">
    <property type="entry name" value="Jelly Rolls"/>
    <property type="match status" value="1"/>
</dbReference>
<evidence type="ECO:0000313" key="3">
    <source>
        <dbReference type="Proteomes" id="UP001602245"/>
    </source>
</evidence>
<keyword evidence="3" id="KW-1185">Reference proteome</keyword>
<evidence type="ECO:0000259" key="1">
    <source>
        <dbReference type="Pfam" id="PF05899"/>
    </source>
</evidence>
<proteinExistence type="predicted"/>
<reference evidence="2 3" key="1">
    <citation type="submission" date="2024-10" db="EMBL/GenBank/DDBJ databases">
        <title>The Natural Products Discovery Center: Release of the First 8490 Sequenced Strains for Exploring Actinobacteria Biosynthetic Diversity.</title>
        <authorList>
            <person name="Kalkreuter E."/>
            <person name="Kautsar S.A."/>
            <person name="Yang D."/>
            <person name="Bader C.D."/>
            <person name="Teijaro C.N."/>
            <person name="Fluegel L."/>
            <person name="Davis C.M."/>
            <person name="Simpson J.R."/>
            <person name="Lauterbach L."/>
            <person name="Steele A.D."/>
            <person name="Gui C."/>
            <person name="Meng S."/>
            <person name="Li G."/>
            <person name="Viehrig K."/>
            <person name="Ye F."/>
            <person name="Su P."/>
            <person name="Kiefer A.F."/>
            <person name="Nichols A."/>
            <person name="Cepeda A.J."/>
            <person name="Yan W."/>
            <person name="Fan B."/>
            <person name="Jiang Y."/>
            <person name="Adhikari A."/>
            <person name="Zheng C.-J."/>
            <person name="Schuster L."/>
            <person name="Cowan T.M."/>
            <person name="Smanski M.J."/>
            <person name="Chevrette M.G."/>
            <person name="De Carvalho L.P.S."/>
            <person name="Shen B."/>
        </authorList>
    </citation>
    <scope>NUCLEOTIDE SEQUENCE [LARGE SCALE GENOMIC DNA]</scope>
    <source>
        <strain evidence="2 3">NPDC000087</strain>
    </source>
</reference>
<protein>
    <submittedName>
        <fullName evidence="2">Cupin domain-containing protein</fullName>
    </submittedName>
</protein>
<organism evidence="2 3">
    <name type="scientific">Paractinoplanes globisporus</name>
    <dbReference type="NCBI Taxonomy" id="113565"/>
    <lineage>
        <taxon>Bacteria</taxon>
        <taxon>Bacillati</taxon>
        <taxon>Actinomycetota</taxon>
        <taxon>Actinomycetes</taxon>
        <taxon>Micromonosporales</taxon>
        <taxon>Micromonosporaceae</taxon>
        <taxon>Paractinoplanes</taxon>
    </lineage>
</organism>
<feature type="domain" description="(S)-ureidoglycine aminohydrolase cupin" evidence="1">
    <location>
        <begin position="43"/>
        <end position="109"/>
    </location>
</feature>
<sequence length="111" mass="11234">MDGVEVFRLADIAVKHAAADAGDVVSGSPTLGTTAITTLGDSGVEVGVWEMSVGAVRDVEVDEVFLVLAGSATITVDGSSVVVGAGDLVRLTAGTATTWEVTSPLRKLYLA</sequence>